<protein>
    <submittedName>
        <fullName evidence="1">Uncharacterized protein</fullName>
    </submittedName>
</protein>
<dbReference type="PROSITE" id="PS50011">
    <property type="entry name" value="PROTEIN_KINASE_DOM"/>
    <property type="match status" value="1"/>
</dbReference>
<feature type="non-terminal residue" evidence="1">
    <location>
        <position position="1"/>
    </location>
</feature>
<accession>A0A8J1TRX9</accession>
<dbReference type="PANTHER" id="PTHR22961:SF13">
    <property type="entry name" value="TRIBBLES"/>
    <property type="match status" value="1"/>
</dbReference>
<dbReference type="SUPFAM" id="SSF56112">
    <property type="entry name" value="Protein kinase-like (PK-like)"/>
    <property type="match status" value="1"/>
</dbReference>
<dbReference type="GO" id="GO:0005634">
    <property type="term" value="C:nucleus"/>
    <property type="evidence" value="ECO:0007669"/>
    <property type="project" value="TreeGrafter"/>
</dbReference>
<dbReference type="Proteomes" id="UP000749559">
    <property type="component" value="Unassembled WGS sequence"/>
</dbReference>
<dbReference type="GO" id="GO:0031434">
    <property type="term" value="F:mitogen-activated protein kinase kinase binding"/>
    <property type="evidence" value="ECO:0007669"/>
    <property type="project" value="TreeGrafter"/>
</dbReference>
<dbReference type="GO" id="GO:0004672">
    <property type="term" value="F:protein kinase activity"/>
    <property type="evidence" value="ECO:0007669"/>
    <property type="project" value="InterPro"/>
</dbReference>
<gene>
    <name evidence="1" type="ORF">OFUS_LOCUS3317</name>
</gene>
<dbReference type="InterPro" id="IPR024104">
    <property type="entry name" value="Tribbles/Ser_Thr_kinase_40"/>
</dbReference>
<dbReference type="Gene3D" id="1.10.510.10">
    <property type="entry name" value="Transferase(Phosphotransferase) domain 1"/>
    <property type="match status" value="1"/>
</dbReference>
<dbReference type="Pfam" id="PF00069">
    <property type="entry name" value="Pkinase"/>
    <property type="match status" value="1"/>
</dbReference>
<dbReference type="GO" id="GO:0005524">
    <property type="term" value="F:ATP binding"/>
    <property type="evidence" value="ECO:0007669"/>
    <property type="project" value="InterPro"/>
</dbReference>
<keyword evidence="2" id="KW-1185">Reference proteome</keyword>
<evidence type="ECO:0000313" key="2">
    <source>
        <dbReference type="Proteomes" id="UP000749559"/>
    </source>
</evidence>
<dbReference type="GO" id="GO:0032436">
    <property type="term" value="P:positive regulation of proteasomal ubiquitin-dependent protein catabolic process"/>
    <property type="evidence" value="ECO:0007669"/>
    <property type="project" value="TreeGrafter"/>
</dbReference>
<dbReference type="AlphaFoldDB" id="A0A8J1TRX9"/>
<comment type="caution">
    <text evidence="1">The sequence shown here is derived from an EMBL/GenBank/DDBJ whole genome shotgun (WGS) entry which is preliminary data.</text>
</comment>
<reference evidence="1" key="1">
    <citation type="submission" date="2022-03" db="EMBL/GenBank/DDBJ databases">
        <authorList>
            <person name="Martin C."/>
        </authorList>
    </citation>
    <scope>NUCLEOTIDE SEQUENCE</scope>
</reference>
<dbReference type="InterPro" id="IPR011009">
    <property type="entry name" value="Kinase-like_dom_sf"/>
</dbReference>
<dbReference type="SMART" id="SM00220">
    <property type="entry name" value="S_TKc"/>
    <property type="match status" value="1"/>
</dbReference>
<dbReference type="PANTHER" id="PTHR22961">
    <property type="entry name" value="SER/THR PROTEIN KINASE-TRB"/>
    <property type="match status" value="1"/>
</dbReference>
<dbReference type="OrthoDB" id="410920at2759"/>
<sequence>MSTIRRPHPRPLLIPNGTRKHNAEQVQIQNSLSSNAGNLTPDLPKSRPSFPVVQDDEPCWSKIGKYILLEKLDGCNNTFKAVSSRDGERYICKVFGLDKYQKSLTPYFRVGSHEYIREIHEIILGSTNAYVFFDQNHGDLHSYVRSKKRLGETEARNLFSQIVEAVAHCHESGVVLRDLKLRKFVFTNEEKSSLVLEDLEDSFVMSEDDWSDEMREKHGCPAYVSPEILNAGKSYSGRC</sequence>
<proteinExistence type="predicted"/>
<dbReference type="Gene3D" id="3.30.200.20">
    <property type="entry name" value="Phosphorylase Kinase, domain 1"/>
    <property type="match status" value="1"/>
</dbReference>
<dbReference type="EMBL" id="CAIIXF020000001">
    <property type="protein sequence ID" value="CAH1776104.1"/>
    <property type="molecule type" value="Genomic_DNA"/>
</dbReference>
<dbReference type="InterPro" id="IPR000719">
    <property type="entry name" value="Prot_kinase_dom"/>
</dbReference>
<evidence type="ECO:0000313" key="1">
    <source>
        <dbReference type="EMBL" id="CAH1776104.1"/>
    </source>
</evidence>
<name>A0A8J1TRX9_OWEFU</name>
<organism evidence="1 2">
    <name type="scientific">Owenia fusiformis</name>
    <name type="common">Polychaete worm</name>
    <dbReference type="NCBI Taxonomy" id="6347"/>
    <lineage>
        <taxon>Eukaryota</taxon>
        <taxon>Metazoa</taxon>
        <taxon>Spiralia</taxon>
        <taxon>Lophotrochozoa</taxon>
        <taxon>Annelida</taxon>
        <taxon>Polychaeta</taxon>
        <taxon>Sedentaria</taxon>
        <taxon>Canalipalpata</taxon>
        <taxon>Sabellida</taxon>
        <taxon>Oweniida</taxon>
        <taxon>Oweniidae</taxon>
        <taxon>Owenia</taxon>
    </lineage>
</organism>